<sequence length="97" mass="10920">MCGRLTRLSPPLAEFLPILSVASFTVIKKLKGQLEERQKNIRLDTLHPEDGVLQNGTDVHVLSVRGDANRQISDLKFKLAKSEQEITALEQNVRAHF</sequence>
<dbReference type="AlphaFoldDB" id="A0A212CFV9"/>
<evidence type="ECO:0000313" key="4">
    <source>
        <dbReference type="EMBL" id="OWK04913.1"/>
    </source>
</evidence>
<name>A0A212CFV9_CEREH</name>
<gene>
    <name evidence="4" type="ORF">Celaphus_00002811</name>
</gene>
<dbReference type="InterPro" id="IPR019139">
    <property type="entry name" value="LRRFIP1/2"/>
</dbReference>
<organism evidence="4 5">
    <name type="scientific">Cervus elaphus hippelaphus</name>
    <name type="common">European red deer</name>
    <dbReference type="NCBI Taxonomy" id="46360"/>
    <lineage>
        <taxon>Eukaryota</taxon>
        <taxon>Metazoa</taxon>
        <taxon>Chordata</taxon>
        <taxon>Craniata</taxon>
        <taxon>Vertebrata</taxon>
        <taxon>Euteleostomi</taxon>
        <taxon>Mammalia</taxon>
        <taxon>Eutheria</taxon>
        <taxon>Laurasiatheria</taxon>
        <taxon>Artiodactyla</taxon>
        <taxon>Ruminantia</taxon>
        <taxon>Pecora</taxon>
        <taxon>Cervidae</taxon>
        <taxon>Cervinae</taxon>
        <taxon>Cervus</taxon>
    </lineage>
</organism>
<proteinExistence type="inferred from homology"/>
<comment type="caution">
    <text evidence="4">The sequence shown here is derived from an EMBL/GenBank/DDBJ whole genome shotgun (WGS) entry which is preliminary data.</text>
</comment>
<reference evidence="4 5" key="1">
    <citation type="journal article" date="2018" name="Mol. Genet. Genomics">
        <title>The red deer Cervus elaphus genome CerEla1.0: sequencing, annotating, genes, and chromosomes.</title>
        <authorList>
            <person name="Bana N.A."/>
            <person name="Nyiri A."/>
            <person name="Nagy J."/>
            <person name="Frank K."/>
            <person name="Nagy T."/>
            <person name="Steger V."/>
            <person name="Schiller M."/>
            <person name="Lakatos P."/>
            <person name="Sugar L."/>
            <person name="Horn P."/>
            <person name="Barta E."/>
            <person name="Orosz L."/>
        </authorList>
    </citation>
    <scope>NUCLEOTIDE SEQUENCE [LARGE SCALE GENOMIC DNA]</scope>
    <source>
        <strain evidence="4">Hungarian</strain>
    </source>
</reference>
<dbReference type="Pfam" id="PF09738">
    <property type="entry name" value="LRRFIP"/>
    <property type="match status" value="1"/>
</dbReference>
<protein>
    <submittedName>
        <fullName evidence="4">Uncharacterized protein</fullName>
    </submittedName>
</protein>
<feature type="coiled-coil region" evidence="3">
    <location>
        <begin position="65"/>
        <end position="92"/>
    </location>
</feature>
<accession>A0A212CFV9</accession>
<evidence type="ECO:0000313" key="5">
    <source>
        <dbReference type="Proteomes" id="UP000242450"/>
    </source>
</evidence>
<evidence type="ECO:0000256" key="1">
    <source>
        <dbReference type="ARBA" id="ARBA00008275"/>
    </source>
</evidence>
<keyword evidence="2 3" id="KW-0175">Coiled coil</keyword>
<dbReference type="OrthoDB" id="10028421at2759"/>
<dbReference type="Proteomes" id="UP000242450">
    <property type="component" value="Chromosome 20"/>
</dbReference>
<evidence type="ECO:0000256" key="3">
    <source>
        <dbReference type="SAM" id="Coils"/>
    </source>
</evidence>
<dbReference type="GO" id="GO:0006355">
    <property type="term" value="P:regulation of DNA-templated transcription"/>
    <property type="evidence" value="ECO:0007669"/>
    <property type="project" value="InterPro"/>
</dbReference>
<keyword evidence="5" id="KW-1185">Reference proteome</keyword>
<comment type="similarity">
    <text evidence="1">Belongs to the LRRFIP family.</text>
</comment>
<dbReference type="EMBL" id="MKHE01000020">
    <property type="protein sequence ID" value="OWK04913.1"/>
    <property type="molecule type" value="Genomic_DNA"/>
</dbReference>
<evidence type="ECO:0000256" key="2">
    <source>
        <dbReference type="ARBA" id="ARBA00023054"/>
    </source>
</evidence>